<proteinExistence type="predicted"/>
<name>A0AAC9J4Q1_VIRHA</name>
<sequence length="78" mass="9001">MWYCTISFVSGKKENVIFPNVDEANQLFNAFPNAEEVNQPFNAKSNLVLCNNNGKRLLINFKNVEMVSEPKEYKEKTI</sequence>
<dbReference type="GeneID" id="71516512"/>
<evidence type="ECO:0000313" key="1">
    <source>
        <dbReference type="EMBL" id="APC50382.1"/>
    </source>
</evidence>
<organism evidence="1 2">
    <name type="scientific">Virgibacillus halodenitrificans</name>
    <name type="common">Bacillus halodenitrificans</name>
    <dbReference type="NCBI Taxonomy" id="1482"/>
    <lineage>
        <taxon>Bacteria</taxon>
        <taxon>Bacillati</taxon>
        <taxon>Bacillota</taxon>
        <taxon>Bacilli</taxon>
        <taxon>Bacillales</taxon>
        <taxon>Bacillaceae</taxon>
        <taxon>Virgibacillus</taxon>
    </lineage>
</organism>
<accession>A0AAC9J4Q1</accession>
<dbReference type="KEGG" id="vhl:BME96_19050"/>
<dbReference type="Proteomes" id="UP000182945">
    <property type="component" value="Plasmid unnamed1"/>
</dbReference>
<dbReference type="AlphaFoldDB" id="A0AAC9J4Q1"/>
<keyword evidence="1" id="KW-0614">Plasmid</keyword>
<evidence type="ECO:0000313" key="2">
    <source>
        <dbReference type="Proteomes" id="UP000182945"/>
    </source>
</evidence>
<reference evidence="1 2" key="1">
    <citation type="submission" date="2016-11" db="EMBL/GenBank/DDBJ databases">
        <title>Complete genome sequencing of Virgibacillus halodenitrificans PDB-F2.</title>
        <authorList>
            <person name="Sun Z."/>
            <person name="Zhou Y."/>
            <person name="Li H."/>
        </authorList>
    </citation>
    <scope>NUCLEOTIDE SEQUENCE [LARGE SCALE GENOMIC DNA]</scope>
    <source>
        <strain evidence="1 2">PDB-F2</strain>
        <plasmid evidence="1 2">unnamed1</plasmid>
    </source>
</reference>
<gene>
    <name evidence="1" type="ORF">BME96_19050</name>
</gene>
<dbReference type="EMBL" id="CP017963">
    <property type="protein sequence ID" value="APC50382.1"/>
    <property type="molecule type" value="Genomic_DNA"/>
</dbReference>
<geneLocation type="plasmid" evidence="1 2">
    <name>unnamed1</name>
</geneLocation>
<protein>
    <submittedName>
        <fullName evidence="1">Uncharacterized protein</fullName>
    </submittedName>
</protein>
<dbReference type="RefSeq" id="WP_071650102.1">
    <property type="nucleotide sequence ID" value="NZ_CP017963.1"/>
</dbReference>